<sequence length="87" mass="10309">MITWDVLYHEQKKEKLDDKEENERKQRKDENVNLQRALDNILIFYTIASVLVDALFNWTVVLCLKWKGFSTEANSMNAVTLHKKIII</sequence>
<dbReference type="Proteomes" id="UP000887565">
    <property type="component" value="Unplaced"/>
</dbReference>
<evidence type="ECO:0000313" key="3">
    <source>
        <dbReference type="WBParaSite" id="nRc.2.0.1.t13023-RA"/>
    </source>
</evidence>
<keyword evidence="1" id="KW-0472">Membrane</keyword>
<keyword evidence="1" id="KW-0812">Transmembrane</keyword>
<feature type="transmembrane region" description="Helical" evidence="1">
    <location>
        <begin position="42"/>
        <end position="64"/>
    </location>
</feature>
<keyword evidence="2" id="KW-1185">Reference proteome</keyword>
<accession>A0A915IGJ9</accession>
<protein>
    <submittedName>
        <fullName evidence="3">Uncharacterized protein</fullName>
    </submittedName>
</protein>
<evidence type="ECO:0000256" key="1">
    <source>
        <dbReference type="SAM" id="Phobius"/>
    </source>
</evidence>
<organism evidence="2 3">
    <name type="scientific">Romanomermis culicivorax</name>
    <name type="common">Nematode worm</name>
    <dbReference type="NCBI Taxonomy" id="13658"/>
    <lineage>
        <taxon>Eukaryota</taxon>
        <taxon>Metazoa</taxon>
        <taxon>Ecdysozoa</taxon>
        <taxon>Nematoda</taxon>
        <taxon>Enoplea</taxon>
        <taxon>Dorylaimia</taxon>
        <taxon>Mermithida</taxon>
        <taxon>Mermithoidea</taxon>
        <taxon>Mermithidae</taxon>
        <taxon>Romanomermis</taxon>
    </lineage>
</organism>
<reference evidence="3" key="1">
    <citation type="submission" date="2022-11" db="UniProtKB">
        <authorList>
            <consortium name="WormBaseParasite"/>
        </authorList>
    </citation>
    <scope>IDENTIFICATION</scope>
</reference>
<dbReference type="WBParaSite" id="nRc.2.0.1.t13023-RA">
    <property type="protein sequence ID" value="nRc.2.0.1.t13023-RA"/>
    <property type="gene ID" value="nRc.2.0.1.g13023"/>
</dbReference>
<dbReference type="AlphaFoldDB" id="A0A915IGJ9"/>
<keyword evidence="1" id="KW-1133">Transmembrane helix</keyword>
<proteinExistence type="predicted"/>
<name>A0A915IGJ9_ROMCU</name>
<evidence type="ECO:0000313" key="2">
    <source>
        <dbReference type="Proteomes" id="UP000887565"/>
    </source>
</evidence>